<dbReference type="AlphaFoldDB" id="A0AAF0PF99"/>
<evidence type="ECO:0000313" key="1">
    <source>
        <dbReference type="EMBL" id="WMT10060.1"/>
    </source>
</evidence>
<dbReference type="Proteomes" id="UP001224926">
    <property type="component" value="Chromosome"/>
</dbReference>
<gene>
    <name evidence="1" type="ORF">NP511_10620</name>
</gene>
<protein>
    <submittedName>
        <fullName evidence="1">Uncharacterized protein</fullName>
    </submittedName>
</protein>
<proteinExistence type="predicted"/>
<dbReference type="EMBL" id="CP101873">
    <property type="protein sequence ID" value="WMT10060.1"/>
    <property type="molecule type" value="Genomic_DNA"/>
</dbReference>
<evidence type="ECO:0000313" key="2">
    <source>
        <dbReference type="Proteomes" id="UP001224926"/>
    </source>
</evidence>
<keyword evidence="2" id="KW-1185">Reference proteome</keyword>
<dbReference type="GeneID" id="84214399"/>
<accession>A0AAF0PF99</accession>
<dbReference type="RefSeq" id="WP_049965214.1">
    <property type="nucleotide sequence ID" value="NZ_CP101873.1"/>
</dbReference>
<reference evidence="1 2" key="1">
    <citation type="submission" date="2022-07" db="EMBL/GenBank/DDBJ databases">
        <title>Two temperate virus in Haloterrigena jeotgali A29.</title>
        <authorList>
            <person name="Deng X."/>
        </authorList>
    </citation>
    <scope>NUCLEOTIDE SEQUENCE [LARGE SCALE GENOMIC DNA]</scope>
    <source>
        <strain evidence="1 2">A29</strain>
    </source>
</reference>
<dbReference type="GeneID" id="39862071"/>
<organism evidence="1 2">
    <name type="scientific">Natrinema thermotolerans</name>
    <dbReference type="NCBI Taxonomy" id="121872"/>
    <lineage>
        <taxon>Archaea</taxon>
        <taxon>Methanobacteriati</taxon>
        <taxon>Methanobacteriota</taxon>
        <taxon>Stenosarchaea group</taxon>
        <taxon>Halobacteria</taxon>
        <taxon>Halobacteriales</taxon>
        <taxon>Natrialbaceae</taxon>
        <taxon>Natrinema</taxon>
    </lineage>
</organism>
<sequence>MQTKTKLTALALAVLLAIGTGGIAAATGASSGTDELADEPHHQSTVDVDGYEFTVSTEDDGFGADRTADLEAIPAMVLNDDEAGDWLRDHVGTDDDLVLEVYGSLQRDDDSAHVRIHPDRTAEHGDARPLLEATVDTETGTVDVVGTDTEPVESAHRLEAAESTDIDMSDRRVTLVDDGAVVDELTTDVVSTVESITRFDIRSVAAVDDGETFTVDTDADDTDRATTDADLAVRDPNDELTDAELETVRTLVTNDEAATERLRDRFPTAETITLTVHGVEPSGDVHVDATAPGDNPETAVVVSPSSGNVSVDAATLLEASESSRIDTDGSTVVWKTNAA</sequence>
<name>A0AAF0PF99_9EURY</name>